<comment type="caution">
    <text evidence="2">The sequence shown here is derived from an EMBL/GenBank/DDBJ whole genome shotgun (WGS) entry which is preliminary data.</text>
</comment>
<gene>
    <name evidence="2" type="ORF">ACFP90_18065</name>
</gene>
<dbReference type="RefSeq" id="WP_380057786.1">
    <property type="nucleotide sequence ID" value="NZ_JBHSWB010000001.1"/>
</dbReference>
<dbReference type="InterPro" id="IPR043782">
    <property type="entry name" value="DUF5724"/>
</dbReference>
<evidence type="ECO:0000259" key="1">
    <source>
        <dbReference type="Pfam" id="PF18991"/>
    </source>
</evidence>
<protein>
    <recommendedName>
        <fullName evidence="1">DUF5724 domain-containing protein</fullName>
    </recommendedName>
</protein>
<dbReference type="EMBL" id="JBHSWB010000001">
    <property type="protein sequence ID" value="MFC6662017.1"/>
    <property type="molecule type" value="Genomic_DNA"/>
</dbReference>
<name>A0ABW1ZRA7_9DEIO</name>
<dbReference type="Pfam" id="PF18991">
    <property type="entry name" value="DUF5724"/>
    <property type="match status" value="1"/>
</dbReference>
<keyword evidence="3" id="KW-1185">Reference proteome</keyword>
<proteinExistence type="predicted"/>
<evidence type="ECO:0000313" key="2">
    <source>
        <dbReference type="EMBL" id="MFC6662017.1"/>
    </source>
</evidence>
<evidence type="ECO:0000313" key="3">
    <source>
        <dbReference type="Proteomes" id="UP001596317"/>
    </source>
</evidence>
<organism evidence="2 3">
    <name type="scientific">Deinococcus multiflagellatus</name>
    <dbReference type="NCBI Taxonomy" id="1656887"/>
    <lineage>
        <taxon>Bacteria</taxon>
        <taxon>Thermotogati</taxon>
        <taxon>Deinococcota</taxon>
        <taxon>Deinococci</taxon>
        <taxon>Deinococcales</taxon>
        <taxon>Deinococcaceae</taxon>
        <taxon>Deinococcus</taxon>
    </lineage>
</organism>
<feature type="domain" description="DUF5724" evidence="1">
    <location>
        <begin position="203"/>
        <end position="474"/>
    </location>
</feature>
<dbReference type="Proteomes" id="UP001596317">
    <property type="component" value="Unassembled WGS sequence"/>
</dbReference>
<accession>A0ABW1ZRA7</accession>
<sequence length="513" mass="56346">MIVETKIVGRRTPFERRPLEVPAGPQTLRSLLTHLVEQEVAAYHERQNSVGVLRVLTERELSEATLTGRVSTSPQAPGGTVTTEDAVRTALTGFGDGLYYVFVDDEQVEALDAPLTLRPDSTLLLVRLTALAGAEMDVQEYLRPFQQPWKPAFLARLDTLPAPLAELVRAEVEHRPEREGPPTREDILTDHLHASTPAERLALAQVFFPQFPEVAAAALAALLTRHPYPQGYARRAFRAPGDRRMARHALNWLWQTWQATRDYPQDLAWFAVHAGLLNPWESQTLGLLLGQAISDGHEDVFEVLRQTAGAEHPVARMGRHVPLALLSSTREDAWALAERLLLAAQRQEGLRQVILETVDEASLSAFTRMLRLILREDLLRFAATLRAACVWFGLNYDVTDLKVVRAHLETALGFLEDPATARAAVAGGSGVGAYLALYTLAMADAREAAALAQPLLTDPAPERRMAAVQFLEAADALTPADLGALLADPDLRLAALAGGGPTPTPRRRRTRPL</sequence>
<reference evidence="3" key="1">
    <citation type="journal article" date="2019" name="Int. J. Syst. Evol. Microbiol.">
        <title>The Global Catalogue of Microorganisms (GCM) 10K type strain sequencing project: providing services to taxonomists for standard genome sequencing and annotation.</title>
        <authorList>
            <consortium name="The Broad Institute Genomics Platform"/>
            <consortium name="The Broad Institute Genome Sequencing Center for Infectious Disease"/>
            <person name="Wu L."/>
            <person name="Ma J."/>
        </authorList>
    </citation>
    <scope>NUCLEOTIDE SEQUENCE [LARGE SCALE GENOMIC DNA]</scope>
    <source>
        <strain evidence="3">CCUG 63830</strain>
    </source>
</reference>